<accession>A0A1I1N7K2</accession>
<dbReference type="AlphaFoldDB" id="A0A1I1N7K2"/>
<name>A0A1I1N7K2_9BACT</name>
<dbReference type="Proteomes" id="UP000198598">
    <property type="component" value="Unassembled WGS sequence"/>
</dbReference>
<evidence type="ECO:0000313" key="1">
    <source>
        <dbReference type="EMBL" id="SFC89710.1"/>
    </source>
</evidence>
<sequence length="39" mass="4541">MIKPCINFYAIPGPYSTTRWYMLHIFGMEFTEGVLISVN</sequence>
<protein>
    <submittedName>
        <fullName evidence="1">Uncharacterized protein</fullName>
    </submittedName>
</protein>
<proteinExistence type="predicted"/>
<gene>
    <name evidence="1" type="ORF">SAMN05216167_102743</name>
</gene>
<reference evidence="1 2" key="1">
    <citation type="submission" date="2016-10" db="EMBL/GenBank/DDBJ databases">
        <authorList>
            <person name="de Groot N.N."/>
        </authorList>
    </citation>
    <scope>NUCLEOTIDE SEQUENCE [LARGE SCALE GENOMIC DNA]</scope>
    <source>
        <strain evidence="1 2">DSM 26130</strain>
    </source>
</reference>
<evidence type="ECO:0000313" key="2">
    <source>
        <dbReference type="Proteomes" id="UP000198598"/>
    </source>
</evidence>
<dbReference type="EMBL" id="FOLQ01000002">
    <property type="protein sequence ID" value="SFC89710.1"/>
    <property type="molecule type" value="Genomic_DNA"/>
</dbReference>
<organism evidence="1 2">
    <name type="scientific">Spirosoma endophyticum</name>
    <dbReference type="NCBI Taxonomy" id="662367"/>
    <lineage>
        <taxon>Bacteria</taxon>
        <taxon>Pseudomonadati</taxon>
        <taxon>Bacteroidota</taxon>
        <taxon>Cytophagia</taxon>
        <taxon>Cytophagales</taxon>
        <taxon>Cytophagaceae</taxon>
        <taxon>Spirosoma</taxon>
    </lineage>
</organism>
<keyword evidence="2" id="KW-1185">Reference proteome</keyword>